<keyword evidence="2" id="KW-0349">Heme</keyword>
<keyword evidence="5" id="KW-0408">Iron</keyword>
<evidence type="ECO:0000259" key="7">
    <source>
        <dbReference type="PROSITE" id="PS51007"/>
    </source>
</evidence>
<evidence type="ECO:0000256" key="4">
    <source>
        <dbReference type="ARBA" id="ARBA00022982"/>
    </source>
</evidence>
<proteinExistence type="predicted"/>
<dbReference type="InterPro" id="IPR036909">
    <property type="entry name" value="Cyt_c-like_dom_sf"/>
</dbReference>
<evidence type="ECO:0000256" key="2">
    <source>
        <dbReference type="ARBA" id="ARBA00022617"/>
    </source>
</evidence>
<comment type="caution">
    <text evidence="8">The sequence shown here is derived from an EMBL/GenBank/DDBJ whole genome shotgun (WGS) entry which is preliminary data.</text>
</comment>
<evidence type="ECO:0000256" key="6">
    <source>
        <dbReference type="SAM" id="Phobius"/>
    </source>
</evidence>
<dbReference type="GO" id="GO:0020037">
    <property type="term" value="F:heme binding"/>
    <property type="evidence" value="ECO:0007669"/>
    <property type="project" value="InterPro"/>
</dbReference>
<protein>
    <submittedName>
        <fullName evidence="8">Cytochrome c-551</fullName>
    </submittedName>
</protein>
<name>A0A1J5QL02_9ZZZZ</name>
<dbReference type="GO" id="GO:0009055">
    <property type="term" value="F:electron transfer activity"/>
    <property type="evidence" value="ECO:0007669"/>
    <property type="project" value="InterPro"/>
</dbReference>
<dbReference type="SUPFAM" id="SSF46626">
    <property type="entry name" value="Cytochrome c"/>
    <property type="match status" value="1"/>
</dbReference>
<reference evidence="8" key="1">
    <citation type="submission" date="2016-10" db="EMBL/GenBank/DDBJ databases">
        <title>Sequence of Gallionella enrichment culture.</title>
        <authorList>
            <person name="Poehlein A."/>
            <person name="Muehling M."/>
            <person name="Daniel R."/>
        </authorList>
    </citation>
    <scope>NUCLEOTIDE SEQUENCE</scope>
</reference>
<keyword evidence="4" id="KW-0249">Electron transport</keyword>
<dbReference type="GO" id="GO:0005506">
    <property type="term" value="F:iron ion binding"/>
    <property type="evidence" value="ECO:0007669"/>
    <property type="project" value="InterPro"/>
</dbReference>
<evidence type="ECO:0000313" key="8">
    <source>
        <dbReference type="EMBL" id="OIQ84128.1"/>
    </source>
</evidence>
<dbReference type="AlphaFoldDB" id="A0A1J5QL02"/>
<dbReference type="PRINTS" id="PR00606">
    <property type="entry name" value="CYTCHROMECID"/>
</dbReference>
<evidence type="ECO:0000256" key="3">
    <source>
        <dbReference type="ARBA" id="ARBA00022723"/>
    </source>
</evidence>
<evidence type="ECO:0000256" key="5">
    <source>
        <dbReference type="ARBA" id="ARBA00023004"/>
    </source>
</evidence>
<evidence type="ECO:0000256" key="1">
    <source>
        <dbReference type="ARBA" id="ARBA00022448"/>
    </source>
</evidence>
<dbReference type="Pfam" id="PF00034">
    <property type="entry name" value="Cytochrom_C"/>
    <property type="match status" value="1"/>
</dbReference>
<dbReference type="EMBL" id="MLJW01000643">
    <property type="protein sequence ID" value="OIQ84128.1"/>
    <property type="molecule type" value="Genomic_DNA"/>
</dbReference>
<gene>
    <name evidence="8" type="ORF">GALL_340430</name>
</gene>
<feature type="transmembrane region" description="Helical" evidence="6">
    <location>
        <begin position="26"/>
        <end position="48"/>
    </location>
</feature>
<accession>A0A1J5QL02</accession>
<keyword evidence="6" id="KW-1133">Transmembrane helix</keyword>
<keyword evidence="6" id="KW-0812">Transmembrane</keyword>
<organism evidence="8">
    <name type="scientific">mine drainage metagenome</name>
    <dbReference type="NCBI Taxonomy" id="410659"/>
    <lineage>
        <taxon>unclassified sequences</taxon>
        <taxon>metagenomes</taxon>
        <taxon>ecological metagenomes</taxon>
    </lineage>
</organism>
<keyword evidence="6" id="KW-0472">Membrane</keyword>
<dbReference type="InterPro" id="IPR002324">
    <property type="entry name" value="Cyt_c_ID"/>
</dbReference>
<feature type="domain" description="Cytochrome c" evidence="7">
    <location>
        <begin position="112"/>
        <end position="202"/>
    </location>
</feature>
<dbReference type="InterPro" id="IPR009056">
    <property type="entry name" value="Cyt_c-like_dom"/>
</dbReference>
<keyword evidence="3" id="KW-0479">Metal-binding</keyword>
<keyword evidence="1" id="KW-0813">Transport</keyword>
<dbReference type="Gene3D" id="1.10.760.10">
    <property type="entry name" value="Cytochrome c-like domain"/>
    <property type="match status" value="1"/>
</dbReference>
<dbReference type="PROSITE" id="PS51007">
    <property type="entry name" value="CYTC"/>
    <property type="match status" value="1"/>
</dbReference>
<sequence>MHKASQAHTPAAPAPELPFGATLRKLIWILPISFAVPVVILLLAVTYASDESRPSKTSLAVSAGAIAKRIAPVARVMIASSPTAAAKWGAASLAITQAPAAAQHVSAASAPASTETGGPSAMLALTKRKNCLACHALDHKVVGPAYQAVAAQYAGKPGAEQMLVSAVLLGHVGTWGPVPMPANADVTPAPAKALVTWILGLN</sequence>